<accession>A0A0K0XU98</accession>
<dbReference type="EMBL" id="CP012154">
    <property type="protein sequence ID" value="AKS41289.1"/>
    <property type="molecule type" value="Genomic_DNA"/>
</dbReference>
<dbReference type="KEGG" id="wma:WM2015_908"/>
<dbReference type="AlphaFoldDB" id="A0A0K0XU98"/>
<name>A0A0K0XU98_9GAMM</name>
<dbReference type="Proteomes" id="UP000066624">
    <property type="component" value="Chromosome"/>
</dbReference>
<dbReference type="PATRIC" id="fig|1579979.3.peg.930"/>
<dbReference type="GO" id="GO:0006974">
    <property type="term" value="P:DNA damage response"/>
    <property type="evidence" value="ECO:0007669"/>
    <property type="project" value="TreeGrafter"/>
</dbReference>
<sequence>MASEHRWIGSALLAVGFVIAAVIVGAAIRDFRISDRYVEVKGLAEREVEADLAIWPINYQLTGNSLEALQANMAEADEAVTAFLKLRGFTDEEITPNPPRITDQWLYSMENQRPANRFTAERGLTLKSDKIDATQRALQESSELVGQGVVLMPNWGQAAQFLFTGLNAIKPEMIAEATADARRAASQFAADSEATIGPIRSARQGFFSIEERDPSTPEIKVVRVVTTIEYILE</sequence>
<dbReference type="RefSeq" id="WP_049724934.1">
    <property type="nucleotide sequence ID" value="NZ_CP012154.1"/>
</dbReference>
<dbReference type="InterPro" id="IPR052022">
    <property type="entry name" value="26kDa_periplasmic_antigen"/>
</dbReference>
<dbReference type="PANTHER" id="PTHR34387:SF2">
    <property type="entry name" value="SLR1258 PROTEIN"/>
    <property type="match status" value="1"/>
</dbReference>
<dbReference type="OrthoDB" id="9806540at2"/>
<dbReference type="Pfam" id="PF04402">
    <property type="entry name" value="SIMPL"/>
    <property type="match status" value="1"/>
</dbReference>
<dbReference type="PANTHER" id="PTHR34387">
    <property type="entry name" value="SLR1258 PROTEIN"/>
    <property type="match status" value="1"/>
</dbReference>
<dbReference type="InterPro" id="IPR007497">
    <property type="entry name" value="SIMPL/DUF541"/>
</dbReference>
<keyword evidence="2" id="KW-1185">Reference proteome</keyword>
<dbReference type="STRING" id="1579979.WM2015_908"/>
<protein>
    <submittedName>
        <fullName evidence="1">Uncharacterized protein</fullName>
    </submittedName>
</protein>
<dbReference type="PIRSF" id="PIRSF029033">
    <property type="entry name" value="UCP029033"/>
    <property type="match status" value="1"/>
</dbReference>
<proteinExistence type="predicted"/>
<gene>
    <name evidence="1" type="ORF">WM2015_908</name>
</gene>
<reference evidence="1 2" key="1">
    <citation type="submission" date="2015-07" db="EMBL/GenBank/DDBJ databases">
        <authorList>
            <person name="Noorani M."/>
        </authorList>
    </citation>
    <scope>NUCLEOTIDE SEQUENCE [LARGE SCALE GENOMIC DNA]</scope>
    <source>
        <strain evidence="1 2">KCTC 42284</strain>
    </source>
</reference>
<evidence type="ECO:0000313" key="1">
    <source>
        <dbReference type="EMBL" id="AKS41289.1"/>
    </source>
</evidence>
<organism evidence="1 2">
    <name type="scientific">Wenzhouxiangella marina</name>
    <dbReference type="NCBI Taxonomy" id="1579979"/>
    <lineage>
        <taxon>Bacteria</taxon>
        <taxon>Pseudomonadati</taxon>
        <taxon>Pseudomonadota</taxon>
        <taxon>Gammaproteobacteria</taxon>
        <taxon>Chromatiales</taxon>
        <taxon>Wenzhouxiangellaceae</taxon>
        <taxon>Wenzhouxiangella</taxon>
    </lineage>
</organism>
<dbReference type="InterPro" id="IPR016907">
    <property type="entry name" value="UCP029033"/>
</dbReference>
<evidence type="ECO:0000313" key="2">
    <source>
        <dbReference type="Proteomes" id="UP000066624"/>
    </source>
</evidence>